<keyword evidence="1" id="KW-0812">Transmembrane</keyword>
<name>A0A016U8T3_9BILA</name>
<feature type="transmembrane region" description="Helical" evidence="1">
    <location>
        <begin position="32"/>
        <end position="54"/>
    </location>
</feature>
<organism evidence="2 3">
    <name type="scientific">Ancylostoma ceylanicum</name>
    <dbReference type="NCBI Taxonomy" id="53326"/>
    <lineage>
        <taxon>Eukaryota</taxon>
        <taxon>Metazoa</taxon>
        <taxon>Ecdysozoa</taxon>
        <taxon>Nematoda</taxon>
        <taxon>Chromadorea</taxon>
        <taxon>Rhabditida</taxon>
        <taxon>Rhabditina</taxon>
        <taxon>Rhabditomorpha</taxon>
        <taxon>Strongyloidea</taxon>
        <taxon>Ancylostomatidae</taxon>
        <taxon>Ancylostomatinae</taxon>
        <taxon>Ancylostoma</taxon>
    </lineage>
</organism>
<evidence type="ECO:0000256" key="1">
    <source>
        <dbReference type="SAM" id="Phobius"/>
    </source>
</evidence>
<comment type="caution">
    <text evidence="2">The sequence shown here is derived from an EMBL/GenBank/DDBJ whole genome shotgun (WGS) entry which is preliminary data.</text>
</comment>
<accession>A0A016U8T3</accession>
<proteinExistence type="predicted"/>
<gene>
    <name evidence="2" type="primary">Acey_s0051.g2115</name>
    <name evidence="2" type="ORF">Y032_0051g2115</name>
</gene>
<keyword evidence="3" id="KW-1185">Reference proteome</keyword>
<dbReference type="AlphaFoldDB" id="A0A016U8T3"/>
<sequence>MNPSPADRYAIGSLLERCEQVLHFCPFWKRPLFQIIPCMVTVSDFSMTSLFVFLQKTALPSVPSTTDYRMPCMSVFPEY</sequence>
<evidence type="ECO:0000313" key="2">
    <source>
        <dbReference type="EMBL" id="EYC11277.1"/>
    </source>
</evidence>
<keyword evidence="1" id="KW-0472">Membrane</keyword>
<dbReference type="EMBL" id="JARK01001387">
    <property type="protein sequence ID" value="EYC11277.1"/>
    <property type="molecule type" value="Genomic_DNA"/>
</dbReference>
<keyword evidence="1" id="KW-1133">Transmembrane helix</keyword>
<dbReference type="Proteomes" id="UP000024635">
    <property type="component" value="Unassembled WGS sequence"/>
</dbReference>
<protein>
    <submittedName>
        <fullName evidence="2">Uncharacterized protein</fullName>
    </submittedName>
</protein>
<evidence type="ECO:0000313" key="3">
    <source>
        <dbReference type="Proteomes" id="UP000024635"/>
    </source>
</evidence>
<reference evidence="3" key="1">
    <citation type="journal article" date="2015" name="Nat. Genet.">
        <title>The genome and transcriptome of the zoonotic hookworm Ancylostoma ceylanicum identify infection-specific gene families.</title>
        <authorList>
            <person name="Schwarz E.M."/>
            <person name="Hu Y."/>
            <person name="Antoshechkin I."/>
            <person name="Miller M.M."/>
            <person name="Sternberg P.W."/>
            <person name="Aroian R.V."/>
        </authorList>
    </citation>
    <scope>NUCLEOTIDE SEQUENCE</scope>
    <source>
        <strain evidence="3">HY135</strain>
    </source>
</reference>